<feature type="transmembrane region" description="Helical" evidence="1">
    <location>
        <begin position="187"/>
        <end position="208"/>
    </location>
</feature>
<name>A0AAV2BX98_9ARAC</name>
<feature type="transmembrane region" description="Helical" evidence="1">
    <location>
        <begin position="150"/>
        <end position="167"/>
    </location>
</feature>
<feature type="transmembrane region" description="Helical" evidence="1">
    <location>
        <begin position="111"/>
        <end position="129"/>
    </location>
</feature>
<dbReference type="InterPro" id="IPR033331">
    <property type="entry name" value="TMEM127"/>
</dbReference>
<evidence type="ECO:0000313" key="3">
    <source>
        <dbReference type="EMBL" id="CAL1300500.1"/>
    </source>
</evidence>
<dbReference type="GO" id="GO:0016020">
    <property type="term" value="C:membrane"/>
    <property type="evidence" value="ECO:0007669"/>
    <property type="project" value="TreeGrafter"/>
</dbReference>
<evidence type="ECO:0000259" key="2">
    <source>
        <dbReference type="Pfam" id="PF20517"/>
    </source>
</evidence>
<keyword evidence="1" id="KW-0812">Transmembrane</keyword>
<evidence type="ECO:0000313" key="4">
    <source>
        <dbReference type="Proteomes" id="UP001497382"/>
    </source>
</evidence>
<dbReference type="GO" id="GO:0008285">
    <property type="term" value="P:negative regulation of cell population proliferation"/>
    <property type="evidence" value="ECO:0007669"/>
    <property type="project" value="InterPro"/>
</dbReference>
<dbReference type="InterPro" id="IPR046795">
    <property type="entry name" value="TMEM127_TM"/>
</dbReference>
<sequence>MHSVIPASFVSQTSRRSGTERERNIIAAIFSAKVIILLIMALALPNWYYLKGGGCARQVLGTEQFFYVSSVGTLTVPADGGNISYSKLAYYGLNEDMKDCLTPEIVTVQRIIIGLCFVTIFFSFCQFYFDISGVKNNSLKCTRRCGLGSILSVIMIVIIIGLCYYVSDMMEQQQELTKLYPATRVEVTFGVSYYLIATAGVAAVLAAASNLFRCDHLSGNTDVSMLIDDNQEEETFSIALPHSQSWSHIHQHNGVCISNLPPPPPYSP</sequence>
<dbReference type="Proteomes" id="UP001497382">
    <property type="component" value="Unassembled WGS sequence"/>
</dbReference>
<accession>A0AAV2BX98</accession>
<keyword evidence="1" id="KW-1133">Transmembrane helix</keyword>
<dbReference type="PANTHER" id="PTHR28358">
    <property type="entry name" value="TRANSMEMBRANE PROTEIN 127"/>
    <property type="match status" value="1"/>
</dbReference>
<dbReference type="Pfam" id="PF20517">
    <property type="entry name" value="TMEM127"/>
    <property type="match status" value="1"/>
</dbReference>
<gene>
    <name evidence="3" type="ORF">LARSCL_LOCUS21981</name>
</gene>
<proteinExistence type="predicted"/>
<dbReference type="PANTHER" id="PTHR28358:SF1">
    <property type="entry name" value="TRANSMEMBRANE PROTEIN 127"/>
    <property type="match status" value="1"/>
</dbReference>
<reference evidence="3 4" key="1">
    <citation type="submission" date="2024-04" db="EMBL/GenBank/DDBJ databases">
        <authorList>
            <person name="Rising A."/>
            <person name="Reimegard J."/>
            <person name="Sonavane S."/>
            <person name="Akerstrom W."/>
            <person name="Nylinder S."/>
            <person name="Hedman E."/>
            <person name="Kallberg Y."/>
        </authorList>
    </citation>
    <scope>NUCLEOTIDE SEQUENCE [LARGE SCALE GENOMIC DNA]</scope>
</reference>
<dbReference type="Gene3D" id="1.20.140.150">
    <property type="match status" value="1"/>
</dbReference>
<organism evidence="3 4">
    <name type="scientific">Larinioides sclopetarius</name>
    <dbReference type="NCBI Taxonomy" id="280406"/>
    <lineage>
        <taxon>Eukaryota</taxon>
        <taxon>Metazoa</taxon>
        <taxon>Ecdysozoa</taxon>
        <taxon>Arthropoda</taxon>
        <taxon>Chelicerata</taxon>
        <taxon>Arachnida</taxon>
        <taxon>Araneae</taxon>
        <taxon>Araneomorphae</taxon>
        <taxon>Entelegynae</taxon>
        <taxon>Araneoidea</taxon>
        <taxon>Araneidae</taxon>
        <taxon>Larinioides</taxon>
    </lineage>
</organism>
<comment type="caution">
    <text evidence="3">The sequence shown here is derived from an EMBL/GenBank/DDBJ whole genome shotgun (WGS) entry which is preliminary data.</text>
</comment>
<dbReference type="AlphaFoldDB" id="A0AAV2BX98"/>
<protein>
    <recommendedName>
        <fullName evidence="2">Transmembrane protein 127 transmembrane region domain-containing protein</fullName>
    </recommendedName>
</protein>
<feature type="transmembrane region" description="Helical" evidence="1">
    <location>
        <begin position="25"/>
        <end position="44"/>
    </location>
</feature>
<feature type="domain" description="Transmembrane protein 127 transmembrane region" evidence="2">
    <location>
        <begin position="100"/>
        <end position="211"/>
    </location>
</feature>
<dbReference type="EMBL" id="CAXIEN010000561">
    <property type="protein sequence ID" value="CAL1300500.1"/>
    <property type="molecule type" value="Genomic_DNA"/>
</dbReference>
<keyword evidence="1" id="KW-0472">Membrane</keyword>
<evidence type="ECO:0000256" key="1">
    <source>
        <dbReference type="SAM" id="Phobius"/>
    </source>
</evidence>
<dbReference type="GO" id="GO:0032007">
    <property type="term" value="P:negative regulation of TOR signaling"/>
    <property type="evidence" value="ECO:0007669"/>
    <property type="project" value="InterPro"/>
</dbReference>
<keyword evidence="4" id="KW-1185">Reference proteome</keyword>